<dbReference type="Pfam" id="PF01841">
    <property type="entry name" value="Transglut_core"/>
    <property type="match status" value="1"/>
</dbReference>
<dbReference type="SMART" id="SM00460">
    <property type="entry name" value="TGc"/>
    <property type="match status" value="1"/>
</dbReference>
<sequence>MSSYVLLRHHTCYRYDRPVSLGPQTIRLKPMAVAQPYIQTYALHIAPPYTTQTWQHDVHGNTVAQVIFDERVTFFDITIELEADLTPRDPFAFDLHTDATVWQQPEFGQKSKAMVQPFYVHAPANTPLHLYQDACHAGARCERFLAHWLPKAPTQTVAMLVALNKAVAAHVGYQLRMEPGVWSPEETLAKQSGSCRDSAWLLVALLRRMGFAARFVSGYLIQNTQSPNGEDVLTCDLHAWAETYLPGAGWVGFDTTSGLLTAQAHVALAASPTPEDAAPVSGLLDHCEATFDVSMQAERLFLRNCA</sequence>
<comment type="caution">
    <text evidence="2">The sequence shown here is derived from an EMBL/GenBank/DDBJ whole genome shotgun (WGS) entry which is preliminary data.</text>
</comment>
<accession>A0A0D6NHZ0</accession>
<dbReference type="EMBL" id="BAMX01000010">
    <property type="protein sequence ID" value="GAN65644.1"/>
    <property type="molecule type" value="Genomic_DNA"/>
</dbReference>
<protein>
    <submittedName>
        <fullName evidence="2">Transglutaminase</fullName>
    </submittedName>
</protein>
<dbReference type="SUPFAM" id="SSF54001">
    <property type="entry name" value="Cysteine proteinases"/>
    <property type="match status" value="1"/>
</dbReference>
<dbReference type="PANTHER" id="PTHR33490:SF1">
    <property type="entry name" value="SLL1233 PROTEIN"/>
    <property type="match status" value="1"/>
</dbReference>
<proteinExistence type="predicted"/>
<evidence type="ECO:0000313" key="3">
    <source>
        <dbReference type="Proteomes" id="UP000032670"/>
    </source>
</evidence>
<keyword evidence="3" id="KW-1185">Reference proteome</keyword>
<dbReference type="PANTHER" id="PTHR33490">
    <property type="entry name" value="BLR5614 PROTEIN-RELATED"/>
    <property type="match status" value="1"/>
</dbReference>
<dbReference type="STRING" id="1231341.Abor_010_207"/>
<dbReference type="InterPro" id="IPR038765">
    <property type="entry name" value="Papain-like_cys_pep_sf"/>
</dbReference>
<dbReference type="Gene3D" id="3.10.620.30">
    <property type="match status" value="1"/>
</dbReference>
<organism evidence="2 3">
    <name type="scientific">Acetobacter orientalis</name>
    <dbReference type="NCBI Taxonomy" id="146474"/>
    <lineage>
        <taxon>Bacteria</taxon>
        <taxon>Pseudomonadati</taxon>
        <taxon>Pseudomonadota</taxon>
        <taxon>Alphaproteobacteria</taxon>
        <taxon>Acetobacterales</taxon>
        <taxon>Acetobacteraceae</taxon>
        <taxon>Acetobacter</taxon>
    </lineage>
</organism>
<reference evidence="2 3" key="1">
    <citation type="submission" date="2012-11" db="EMBL/GenBank/DDBJ databases">
        <title>Whole genome sequence of Acetobacter orientalis 21F-2.</title>
        <authorList>
            <person name="Azuma Y."/>
            <person name="Higashiura N."/>
            <person name="Hirakawa H."/>
            <person name="Matsushita K."/>
        </authorList>
    </citation>
    <scope>NUCLEOTIDE SEQUENCE [LARGE SCALE GENOMIC DNA]</scope>
    <source>
        <strain evidence="2 3">21F-2</strain>
    </source>
</reference>
<dbReference type="GeneID" id="76203792"/>
<gene>
    <name evidence="2" type="ORF">Abor_010_207</name>
</gene>
<dbReference type="Pfam" id="PF08379">
    <property type="entry name" value="Bact_transglu_N"/>
    <property type="match status" value="1"/>
</dbReference>
<dbReference type="InterPro" id="IPR013589">
    <property type="entry name" value="Bac_transglu_N"/>
</dbReference>
<dbReference type="AlphaFoldDB" id="A0A0D6NHZ0"/>
<dbReference type="Proteomes" id="UP000032670">
    <property type="component" value="Unassembled WGS sequence"/>
</dbReference>
<evidence type="ECO:0000259" key="1">
    <source>
        <dbReference type="SMART" id="SM00460"/>
    </source>
</evidence>
<feature type="domain" description="Transglutaminase-like" evidence="1">
    <location>
        <begin position="187"/>
        <end position="257"/>
    </location>
</feature>
<dbReference type="RefSeq" id="WP_048840660.1">
    <property type="nucleotide sequence ID" value="NZ_BAMX01000010.1"/>
</dbReference>
<evidence type="ECO:0000313" key="2">
    <source>
        <dbReference type="EMBL" id="GAN65644.1"/>
    </source>
</evidence>
<dbReference type="InterPro" id="IPR002931">
    <property type="entry name" value="Transglutaminase-like"/>
</dbReference>
<name>A0A0D6NHZ0_9PROT</name>